<dbReference type="GO" id="GO:0008168">
    <property type="term" value="F:methyltransferase activity"/>
    <property type="evidence" value="ECO:0007669"/>
    <property type="project" value="UniProtKB-KW"/>
</dbReference>
<keyword evidence="2" id="KW-0489">Methyltransferase</keyword>
<keyword evidence="2" id="KW-0808">Transferase</keyword>
<dbReference type="InterPro" id="IPR007848">
    <property type="entry name" value="Small_mtfrase_dom"/>
</dbReference>
<dbReference type="CDD" id="cd02440">
    <property type="entry name" value="AdoMet_MTases"/>
    <property type="match status" value="1"/>
</dbReference>
<dbReference type="Proteomes" id="UP001296993">
    <property type="component" value="Unassembled WGS sequence"/>
</dbReference>
<dbReference type="InterPro" id="IPR002052">
    <property type="entry name" value="DNA_methylase_N6_adenine_CS"/>
</dbReference>
<comment type="caution">
    <text evidence="2">The sequence shown here is derived from an EMBL/GenBank/DDBJ whole genome shotgun (WGS) entry which is preliminary data.</text>
</comment>
<dbReference type="InterPro" id="IPR050320">
    <property type="entry name" value="N5-glutamine_MTase"/>
</dbReference>
<dbReference type="Pfam" id="PF05175">
    <property type="entry name" value="MTS"/>
    <property type="match status" value="1"/>
</dbReference>
<dbReference type="PROSITE" id="PS00092">
    <property type="entry name" value="N6_MTASE"/>
    <property type="match status" value="1"/>
</dbReference>
<evidence type="ECO:0000259" key="1">
    <source>
        <dbReference type="Pfam" id="PF05175"/>
    </source>
</evidence>
<dbReference type="InterPro" id="IPR029063">
    <property type="entry name" value="SAM-dependent_MTases_sf"/>
</dbReference>
<proteinExistence type="predicted"/>
<sequence length="385" mass="41431">MKTPTLVSWEQDGQTRTALWSSSSGAKPPARIVPVDDTLTAHDAHKMASQGIGMLWTGDYHNARQLLSAMGRRAPDAGKPKRKAESASTAERFYKYRQARTQRSRMLSMLLVPVEPGPVVALRRAPDIAEAWVNAFGAVGETTLVTLQELLGAIGAQQWRSTGLQVPALGAKIHPHYGTFAPVRGEYLDLVAEAELPGMDRAFDIGTGTGVLAAILAKRGVAEVIGTDSQERAVACARATFAELGLDDRAKAIVCDMFPEGRASLVVCNPPWLPGTPQTLLDYAVYDPKSRMLREFLNGLPGHLSPGGEGWLVISDLAERLGLRSREELLGWIDTAGLEVAGRADTVPTHGRSADTTDPFHAERSAEITSLWKLRVRQAAAGLAG</sequence>
<accession>A0ABS4XK12</accession>
<keyword evidence="3" id="KW-1185">Reference proteome</keyword>
<dbReference type="Gene3D" id="3.40.50.150">
    <property type="entry name" value="Vaccinia Virus protein VP39"/>
    <property type="match status" value="1"/>
</dbReference>
<dbReference type="RefSeq" id="WP_210002665.1">
    <property type="nucleotide sequence ID" value="NZ_BAAAJY010000014.1"/>
</dbReference>
<protein>
    <submittedName>
        <fullName evidence="2">SAM-dependent methyltransferase</fullName>
    </submittedName>
</protein>
<dbReference type="EMBL" id="JAGIOF010000004">
    <property type="protein sequence ID" value="MBP2388799.1"/>
    <property type="molecule type" value="Genomic_DNA"/>
</dbReference>
<dbReference type="PANTHER" id="PTHR18895:SF74">
    <property type="entry name" value="MTRF1L RELEASE FACTOR GLUTAMINE METHYLTRANSFERASE"/>
    <property type="match status" value="1"/>
</dbReference>
<dbReference type="PANTHER" id="PTHR18895">
    <property type="entry name" value="HEMK METHYLTRANSFERASE"/>
    <property type="match status" value="1"/>
</dbReference>
<feature type="domain" description="Methyltransferase small" evidence="1">
    <location>
        <begin position="201"/>
        <end position="315"/>
    </location>
</feature>
<organism evidence="2 3">
    <name type="scientific">Paeniglutamicibacter kerguelensis</name>
    <dbReference type="NCBI Taxonomy" id="254788"/>
    <lineage>
        <taxon>Bacteria</taxon>
        <taxon>Bacillati</taxon>
        <taxon>Actinomycetota</taxon>
        <taxon>Actinomycetes</taxon>
        <taxon>Micrococcales</taxon>
        <taxon>Micrococcaceae</taxon>
        <taxon>Paeniglutamicibacter</taxon>
    </lineage>
</organism>
<dbReference type="GO" id="GO:0032259">
    <property type="term" value="P:methylation"/>
    <property type="evidence" value="ECO:0007669"/>
    <property type="project" value="UniProtKB-KW"/>
</dbReference>
<reference evidence="2 3" key="1">
    <citation type="submission" date="2021-03" db="EMBL/GenBank/DDBJ databases">
        <title>Sequencing the genomes of 1000 actinobacteria strains.</title>
        <authorList>
            <person name="Klenk H.-P."/>
        </authorList>
    </citation>
    <scope>NUCLEOTIDE SEQUENCE [LARGE SCALE GENOMIC DNA]</scope>
    <source>
        <strain evidence="2 3">DSM 15797</strain>
    </source>
</reference>
<evidence type="ECO:0000313" key="3">
    <source>
        <dbReference type="Proteomes" id="UP001296993"/>
    </source>
</evidence>
<evidence type="ECO:0000313" key="2">
    <source>
        <dbReference type="EMBL" id="MBP2388799.1"/>
    </source>
</evidence>
<name>A0ABS4XK12_9MICC</name>
<dbReference type="SUPFAM" id="SSF53335">
    <property type="entry name" value="S-adenosyl-L-methionine-dependent methyltransferases"/>
    <property type="match status" value="1"/>
</dbReference>
<gene>
    <name evidence="2" type="ORF">JOF47_004372</name>
</gene>